<dbReference type="Proteomes" id="UP000297549">
    <property type="component" value="Unassembled WGS sequence"/>
</dbReference>
<accession>A0A4Z0Q1N5</accession>
<dbReference type="AlphaFoldDB" id="A0A4Z0Q1N5"/>
<keyword evidence="1" id="KW-0732">Signal</keyword>
<name>A0A4Z0Q1N5_9BACT</name>
<comment type="caution">
    <text evidence="2">The sequence shown here is derived from an EMBL/GenBank/DDBJ whole genome shotgun (WGS) entry which is preliminary data.</text>
</comment>
<gene>
    <name evidence="2" type="ORF">E5K00_01770</name>
</gene>
<dbReference type="EMBL" id="SRLC01000001">
    <property type="protein sequence ID" value="TGE23968.1"/>
    <property type="molecule type" value="Genomic_DNA"/>
</dbReference>
<evidence type="ECO:0000313" key="3">
    <source>
        <dbReference type="Proteomes" id="UP000297549"/>
    </source>
</evidence>
<dbReference type="RefSeq" id="WP_135461071.1">
    <property type="nucleotide sequence ID" value="NZ_SRLC01000001.1"/>
</dbReference>
<reference evidence="2 3" key="1">
    <citation type="submission" date="2019-04" db="EMBL/GenBank/DDBJ databases">
        <authorList>
            <person name="Feng G."/>
            <person name="Zhang J."/>
            <person name="Zhu H."/>
        </authorList>
    </citation>
    <scope>NUCLEOTIDE SEQUENCE [LARGE SCALE GENOMIC DNA]</scope>
    <source>
        <strain evidence="2 3">JCM 31653</strain>
    </source>
</reference>
<proteinExistence type="predicted"/>
<protein>
    <recommendedName>
        <fullName evidence="4">TonB C-terminal domain-containing protein</fullName>
    </recommendedName>
</protein>
<feature type="signal peptide" evidence="1">
    <location>
        <begin position="1"/>
        <end position="21"/>
    </location>
</feature>
<evidence type="ECO:0000313" key="2">
    <source>
        <dbReference type="EMBL" id="TGE23968.1"/>
    </source>
</evidence>
<evidence type="ECO:0000256" key="1">
    <source>
        <dbReference type="SAM" id="SignalP"/>
    </source>
</evidence>
<dbReference type="OrthoDB" id="887056at2"/>
<dbReference type="Gene3D" id="3.30.1150.10">
    <property type="match status" value="1"/>
</dbReference>
<organism evidence="2 3">
    <name type="scientific">Hymenobacter aquaticus</name>
    <dbReference type="NCBI Taxonomy" id="1867101"/>
    <lineage>
        <taxon>Bacteria</taxon>
        <taxon>Pseudomonadati</taxon>
        <taxon>Bacteroidota</taxon>
        <taxon>Cytophagia</taxon>
        <taxon>Cytophagales</taxon>
        <taxon>Hymenobacteraceae</taxon>
        <taxon>Hymenobacter</taxon>
    </lineage>
</organism>
<feature type="chain" id="PRO_5021186605" description="TonB C-terminal domain-containing protein" evidence="1">
    <location>
        <begin position="22"/>
        <end position="173"/>
    </location>
</feature>
<sequence length="173" mass="19036">MRRSLLFPLMILCATAGPLVAQSGAGVHSAPGMPLSVGHKVRTPYSPARVLAPVVLPRSWHLTDPAARRAASFKVVSYLTQRMRWPKEALQLMSAADTAIQVQFVFQLRINADGSILPPRLLQRNFALEESRFSPTVVAALEKEANRIVSTMRFSPATLPRDSIAVPLTYSFK</sequence>
<evidence type="ECO:0008006" key="4">
    <source>
        <dbReference type="Google" id="ProtNLM"/>
    </source>
</evidence>
<keyword evidence="3" id="KW-1185">Reference proteome</keyword>